<reference evidence="1 2" key="1">
    <citation type="submission" date="2019-06" db="EMBL/GenBank/DDBJ databases">
        <title>Genomics analysis of Aphanomyces spp. identifies a new class of oomycete effector associated with host adaptation.</title>
        <authorList>
            <person name="Gaulin E."/>
        </authorList>
    </citation>
    <scope>NUCLEOTIDE SEQUENCE [LARGE SCALE GENOMIC DNA]</scope>
    <source>
        <strain evidence="1 2">E</strain>
    </source>
</reference>
<accession>A0A6A4Z070</accession>
<evidence type="ECO:0000313" key="1">
    <source>
        <dbReference type="EMBL" id="KAF0702224.1"/>
    </source>
</evidence>
<name>A0A6A4Z070_APHAT</name>
<sequence>MLGQTSTHMSYSLQYDTLEQPMEGRTDDANHMVQQLIATPLVGKRRMGEWTQAEIDYAYHMSTAFKAGLFDDGIRNRESVRLWLARLLNCAPMRLSKKFNRKSKLLGMYFYKKNHAALDAMSPQDRMDRYDAMEAARLRFIKSIGGGYKQQHTQPTLLCRRPHVRSPKKATGRTTAMQSSPKSVSCVELQMGSDILSDQGMAAMIMDDGLPVWRHSMDLSVIDMTDFDYLFDYVGIEGNCGDMMEVVVC</sequence>
<dbReference type="VEuPathDB" id="FungiDB:H257_07409"/>
<protein>
    <submittedName>
        <fullName evidence="1">Uncharacterized protein</fullName>
    </submittedName>
</protein>
<gene>
    <name evidence="1" type="ORF">AaE_016053</name>
</gene>
<dbReference type="AlphaFoldDB" id="A0A6A4Z070"/>
<proteinExistence type="predicted"/>
<dbReference type="EMBL" id="VJMI01021233">
    <property type="protein sequence ID" value="KAF0702224.1"/>
    <property type="molecule type" value="Genomic_DNA"/>
</dbReference>
<dbReference type="PANTHER" id="PTHR35213:SF3">
    <property type="entry name" value="MYB-LIKE DOMAIN-CONTAINING PROTEIN"/>
    <property type="match status" value="1"/>
</dbReference>
<evidence type="ECO:0000313" key="2">
    <source>
        <dbReference type="Proteomes" id="UP000469452"/>
    </source>
</evidence>
<organism evidence="1 2">
    <name type="scientific">Aphanomyces astaci</name>
    <name type="common">Crayfish plague agent</name>
    <dbReference type="NCBI Taxonomy" id="112090"/>
    <lineage>
        <taxon>Eukaryota</taxon>
        <taxon>Sar</taxon>
        <taxon>Stramenopiles</taxon>
        <taxon>Oomycota</taxon>
        <taxon>Saprolegniomycetes</taxon>
        <taxon>Saprolegniales</taxon>
        <taxon>Verrucalvaceae</taxon>
        <taxon>Aphanomyces</taxon>
    </lineage>
</organism>
<dbReference type="PANTHER" id="PTHR35213">
    <property type="entry name" value="RING-TYPE DOMAIN-CONTAINING PROTEIN-RELATED"/>
    <property type="match status" value="1"/>
</dbReference>
<dbReference type="Proteomes" id="UP000469452">
    <property type="component" value="Unassembled WGS sequence"/>
</dbReference>
<comment type="caution">
    <text evidence="1">The sequence shown here is derived from an EMBL/GenBank/DDBJ whole genome shotgun (WGS) entry which is preliminary data.</text>
</comment>